<reference evidence="14 15" key="1">
    <citation type="submission" date="2017-04" db="EMBL/GenBank/DDBJ databases">
        <authorList>
            <person name="Afonso C.L."/>
            <person name="Miller P.J."/>
            <person name="Scott M.A."/>
            <person name="Spackman E."/>
            <person name="Goraichik I."/>
            <person name="Dimitrov K.M."/>
            <person name="Suarez D.L."/>
            <person name="Swayne D.E."/>
        </authorList>
    </citation>
    <scope>NUCLEOTIDE SEQUENCE [LARGE SCALE GENOMIC DNA]</scope>
    <source>
        <strain evidence="14 15">USBA 355</strain>
    </source>
</reference>
<dbReference type="GO" id="GO:0016758">
    <property type="term" value="F:hexosyltransferase activity"/>
    <property type="evidence" value="ECO:0007669"/>
    <property type="project" value="TreeGrafter"/>
</dbReference>
<dbReference type="InterPro" id="IPR050321">
    <property type="entry name" value="Glycosyltr_2/OpgH_subfam"/>
</dbReference>
<dbReference type="SUPFAM" id="SSF53448">
    <property type="entry name" value="Nucleotide-diphospho-sugar transferases"/>
    <property type="match status" value="1"/>
</dbReference>
<evidence type="ECO:0000256" key="3">
    <source>
        <dbReference type="ARBA" id="ARBA00009337"/>
    </source>
</evidence>
<evidence type="ECO:0000256" key="6">
    <source>
        <dbReference type="ARBA" id="ARBA00022519"/>
    </source>
</evidence>
<keyword evidence="6" id="KW-0997">Cell inner membrane</keyword>
<comment type="subcellular location">
    <subcellularLocation>
        <location evidence="1">Cell inner membrane</location>
        <topology evidence="1">Multi-pass membrane protein</topology>
    </subcellularLocation>
</comment>
<feature type="transmembrane region" description="Helical" evidence="12">
    <location>
        <begin position="533"/>
        <end position="553"/>
    </location>
</feature>
<evidence type="ECO:0000256" key="5">
    <source>
        <dbReference type="ARBA" id="ARBA00022475"/>
    </source>
</evidence>
<keyword evidence="5" id="KW-1003">Cell membrane</keyword>
<sequence length="685" mass="74329">MGKQQRLEAVLNRALVFIAALATAAIAASAFASVLAVDGWQPLDVALLGIFALLTAWIAVPAWASLAGGLARLGGWRPAGFRRAEAEAELRRRTAVVMPVYNEDTGRVFGNLQAMIEDLERLGVARRFDFFVLSDTTDASVWLAEERAWADLRRRLGNRVQLFYRRRAVNRERKSGNLSDFVTRWGGGYDFMLVLDADSLMAAETMVEMVRRMAANPDAALIQVPPRSIGRRSLFARFQQFSGALVGRTAAQGQAFWQLGEGNYWGHNAILRVAAFAGSCGLPQLPGPRPFGGAILSHDFVEAALLRRAGWKVWMCPELGGSWEEPPPSLLDFAVRDRRWCQGNIQHAAVVPAEGLHLLSRVHLVMGILSYLAAPLWLLFLAGGLLLGFQQALATPEYFVPGDPFPVWPASVAADALRLFGLSLVLLFIPKIIAWIEAMLDGGLARRLGGRFHLTLSLLLECILATLLAPAMMLLHSRFVIEVLSGADSGWRPQQRAEGDFPLVAALRAHGSEVAIGLLLGVAARLLPGTLGWWYLPLAGGLVLTPLLSWATAKRSVGAWLGRRGLFLIPEEVEPPFVVVRAHELAAEEAPLPPRDPLGAVAGDRELWSLHRSILLAVGETAPDGDALDEARDKFARGAPLTGKEQALLLADLETVERLRAPAAGRALSVVSDSTAENPRSPALA</sequence>
<gene>
    <name evidence="14" type="ORF">SAMN05428998_10553</name>
</gene>
<proteinExistence type="inferred from homology"/>
<dbReference type="NCBIfam" id="NF003958">
    <property type="entry name" value="PRK05454.2-1"/>
    <property type="match status" value="1"/>
</dbReference>
<dbReference type="Gene3D" id="3.90.550.10">
    <property type="entry name" value="Spore Coat Polysaccharide Biosynthesis Protein SpsA, Chain A"/>
    <property type="match status" value="1"/>
</dbReference>
<comment type="pathway">
    <text evidence="2">Glycan metabolism; osmoregulated periplasmic glucan (OPG) biosynthesis.</text>
</comment>
<dbReference type="PANTHER" id="PTHR43867">
    <property type="entry name" value="CELLULOSE SYNTHASE CATALYTIC SUBUNIT A [UDP-FORMING]"/>
    <property type="match status" value="1"/>
</dbReference>
<feature type="transmembrane region" description="Helical" evidence="12">
    <location>
        <begin position="48"/>
        <end position="73"/>
    </location>
</feature>
<feature type="transmembrane region" description="Helical" evidence="12">
    <location>
        <begin position="419"/>
        <end position="440"/>
    </location>
</feature>
<keyword evidence="11 12" id="KW-0472">Membrane</keyword>
<evidence type="ECO:0000256" key="8">
    <source>
        <dbReference type="ARBA" id="ARBA00022679"/>
    </source>
</evidence>
<keyword evidence="9 12" id="KW-0812">Transmembrane</keyword>
<evidence type="ECO:0000256" key="7">
    <source>
        <dbReference type="ARBA" id="ARBA00022676"/>
    </source>
</evidence>
<dbReference type="Proteomes" id="UP000192917">
    <property type="component" value="Unassembled WGS sequence"/>
</dbReference>
<dbReference type="STRING" id="560819.SAMN05428998_10553"/>
<dbReference type="InterPro" id="IPR001173">
    <property type="entry name" value="Glyco_trans_2-like"/>
</dbReference>
<dbReference type="NCBIfam" id="NF003962">
    <property type="entry name" value="PRK05454.2-5"/>
    <property type="match status" value="1"/>
</dbReference>
<dbReference type="GO" id="GO:0005886">
    <property type="term" value="C:plasma membrane"/>
    <property type="evidence" value="ECO:0007669"/>
    <property type="project" value="UniProtKB-SubCell"/>
</dbReference>
<keyword evidence="7" id="KW-0328">Glycosyltransferase</keyword>
<comment type="similarity">
    <text evidence="3">Belongs to the glycosyltransferase 2 family. OpgH subfamily.</text>
</comment>
<dbReference type="EMBL" id="FWZX01000005">
    <property type="protein sequence ID" value="SMF11994.1"/>
    <property type="molecule type" value="Genomic_DNA"/>
</dbReference>
<keyword evidence="10 12" id="KW-1133">Transmembrane helix</keyword>
<dbReference type="CDD" id="cd04191">
    <property type="entry name" value="Glucan_BSP_MdoH"/>
    <property type="match status" value="1"/>
</dbReference>
<protein>
    <recommendedName>
        <fullName evidence="4">Glucans biosynthesis glucosyltransferase H</fullName>
    </recommendedName>
</protein>
<evidence type="ECO:0000256" key="12">
    <source>
        <dbReference type="SAM" id="Phobius"/>
    </source>
</evidence>
<feature type="transmembrane region" description="Helical" evidence="12">
    <location>
        <begin position="368"/>
        <end position="389"/>
    </location>
</feature>
<evidence type="ECO:0000313" key="14">
    <source>
        <dbReference type="EMBL" id="SMF11994.1"/>
    </source>
</evidence>
<feature type="domain" description="Glycosyltransferase 2-like" evidence="13">
    <location>
        <begin position="193"/>
        <end position="382"/>
    </location>
</feature>
<dbReference type="Pfam" id="PF13632">
    <property type="entry name" value="Glyco_trans_2_3"/>
    <property type="match status" value="1"/>
</dbReference>
<evidence type="ECO:0000259" key="13">
    <source>
        <dbReference type="Pfam" id="PF13632"/>
    </source>
</evidence>
<evidence type="ECO:0000256" key="4">
    <source>
        <dbReference type="ARBA" id="ARBA00020585"/>
    </source>
</evidence>
<evidence type="ECO:0000256" key="2">
    <source>
        <dbReference type="ARBA" id="ARBA00005001"/>
    </source>
</evidence>
<organism evidence="14 15">
    <name type="scientific">Tistlia consotensis USBA 355</name>
    <dbReference type="NCBI Taxonomy" id="560819"/>
    <lineage>
        <taxon>Bacteria</taxon>
        <taxon>Pseudomonadati</taxon>
        <taxon>Pseudomonadota</taxon>
        <taxon>Alphaproteobacteria</taxon>
        <taxon>Rhodospirillales</taxon>
        <taxon>Rhodovibrionaceae</taxon>
        <taxon>Tistlia</taxon>
    </lineage>
</organism>
<keyword evidence="15" id="KW-1185">Reference proteome</keyword>
<accession>A0A1Y6BII2</accession>
<evidence type="ECO:0000256" key="9">
    <source>
        <dbReference type="ARBA" id="ARBA00022692"/>
    </source>
</evidence>
<evidence type="ECO:0000256" key="10">
    <source>
        <dbReference type="ARBA" id="ARBA00022989"/>
    </source>
</evidence>
<dbReference type="InterPro" id="IPR029044">
    <property type="entry name" value="Nucleotide-diphossugar_trans"/>
</dbReference>
<evidence type="ECO:0000256" key="11">
    <source>
        <dbReference type="ARBA" id="ARBA00023136"/>
    </source>
</evidence>
<feature type="transmembrane region" description="Helical" evidence="12">
    <location>
        <begin position="452"/>
        <end position="475"/>
    </location>
</feature>
<dbReference type="PANTHER" id="PTHR43867:SF5">
    <property type="entry name" value="GLUCANS BIOSYNTHESIS GLUCOSYLTRANSFERASE H"/>
    <property type="match status" value="1"/>
</dbReference>
<name>A0A1Y6BII2_9PROT</name>
<dbReference type="RefSeq" id="WP_085122073.1">
    <property type="nucleotide sequence ID" value="NZ_FWZX01000005.1"/>
</dbReference>
<dbReference type="AlphaFoldDB" id="A0A1Y6BII2"/>
<evidence type="ECO:0000256" key="1">
    <source>
        <dbReference type="ARBA" id="ARBA00004429"/>
    </source>
</evidence>
<keyword evidence="8 14" id="KW-0808">Transferase</keyword>
<evidence type="ECO:0000313" key="15">
    <source>
        <dbReference type="Proteomes" id="UP000192917"/>
    </source>
</evidence>